<feature type="transmembrane region" description="Helical" evidence="1">
    <location>
        <begin position="334"/>
        <end position="364"/>
    </location>
</feature>
<evidence type="ECO:0000313" key="3">
    <source>
        <dbReference type="Proteomes" id="UP000712281"/>
    </source>
</evidence>
<feature type="transmembrane region" description="Helical" evidence="1">
    <location>
        <begin position="528"/>
        <end position="548"/>
    </location>
</feature>
<evidence type="ECO:0000313" key="2">
    <source>
        <dbReference type="EMBL" id="KAF2567111.1"/>
    </source>
</evidence>
<dbReference type="GO" id="GO:0016788">
    <property type="term" value="F:hydrolase activity, acting on ester bonds"/>
    <property type="evidence" value="ECO:0007669"/>
    <property type="project" value="TreeGrafter"/>
</dbReference>
<protein>
    <recommendedName>
        <fullName evidence="4">Post-GPI attachment to proteins factor 3</fullName>
    </recommendedName>
</protein>
<feature type="transmembrane region" description="Helical" evidence="1">
    <location>
        <begin position="441"/>
        <end position="463"/>
    </location>
</feature>
<dbReference type="GO" id="GO:0006506">
    <property type="term" value="P:GPI anchor biosynthetic process"/>
    <property type="evidence" value="ECO:0007669"/>
    <property type="project" value="InterPro"/>
</dbReference>
<gene>
    <name evidence="2" type="ORF">F2Q68_00026770</name>
</gene>
<organism evidence="2 3">
    <name type="scientific">Brassica cretica</name>
    <name type="common">Mustard</name>
    <dbReference type="NCBI Taxonomy" id="69181"/>
    <lineage>
        <taxon>Eukaryota</taxon>
        <taxon>Viridiplantae</taxon>
        <taxon>Streptophyta</taxon>
        <taxon>Embryophyta</taxon>
        <taxon>Tracheophyta</taxon>
        <taxon>Spermatophyta</taxon>
        <taxon>Magnoliopsida</taxon>
        <taxon>eudicotyledons</taxon>
        <taxon>Gunneridae</taxon>
        <taxon>Pentapetalae</taxon>
        <taxon>rosids</taxon>
        <taxon>malvids</taxon>
        <taxon>Brassicales</taxon>
        <taxon>Brassicaceae</taxon>
        <taxon>Brassiceae</taxon>
        <taxon>Brassica</taxon>
    </lineage>
</organism>
<dbReference type="Proteomes" id="UP000712281">
    <property type="component" value="Unassembled WGS sequence"/>
</dbReference>
<dbReference type="Pfam" id="PF04080">
    <property type="entry name" value="Per1"/>
    <property type="match status" value="2"/>
</dbReference>
<feature type="transmembrane region" description="Helical" evidence="1">
    <location>
        <begin position="249"/>
        <end position="268"/>
    </location>
</feature>
<dbReference type="PANTHER" id="PTHR13148">
    <property type="entry name" value="PER1-RELATED"/>
    <property type="match status" value="1"/>
</dbReference>
<sequence>MVNSWEPLYSGNYMKSKKANKKFDFKVFTDRSKNKSDYGWYTTKFKIDDSDLKNKGGKPTVRVCNVGHALHVWLNETDMVAMMRRAHGHCQDPASVTFSVLSLAMHFHGWLSFFITLYYKLPLKQDRTGYYEYIVSHHTAGNYMKSKKANKKFDFKVFTETGPKTSLITDGTQQNDSDLKNKGGKPTVRVSNVGHALHVWLNGEYHGNGHGSHDEKSPWSLSGPCFCYFLCAKPSDAFPWLDVDITKRLDYSSAIVVLGFSLIVSIIRTFDIRAARVMVSAPVLALVTTHVLYINFSKLDYGWNMIVCVAMGVSQLFLWARWEAVSRHPSNWKMWVVVIASGLAMLLEIYVIDHGFYILLAMVYKTAQMRQMFSYGGYLPTNKGGKPTVRVSNVGHALHVRLNGEYNGNGHGSHDEKSPWSLSGPCFCYFFCAKPSDAFPWLFSTLSNHLHITFIIHNLSLWFLRDVDITKRLDYSSAIVVLGFSLIVSILRTFDIRVEAARVMVSAPVLALVTTHVLYINFYKLDYGWNMIVCVAMGVAQLFLWGRWAAVSRHPSNWKMWVVVIASGLAMLLEIYVTMDFTYF</sequence>
<comment type="caution">
    <text evidence="2">The sequence shown here is derived from an EMBL/GenBank/DDBJ whole genome shotgun (WGS) entry which is preliminary data.</text>
</comment>
<feature type="transmembrane region" description="Helical" evidence="1">
    <location>
        <begin position="560"/>
        <end position="579"/>
    </location>
</feature>
<accession>A0A8S9IB56</accession>
<feature type="transmembrane region" description="Helical" evidence="1">
    <location>
        <begin position="503"/>
        <end position="522"/>
    </location>
</feature>
<feature type="transmembrane region" description="Helical" evidence="1">
    <location>
        <begin position="274"/>
        <end position="294"/>
    </location>
</feature>
<dbReference type="InterPro" id="IPR007217">
    <property type="entry name" value="Per1-like"/>
</dbReference>
<evidence type="ECO:0008006" key="4">
    <source>
        <dbReference type="Google" id="ProtNLM"/>
    </source>
</evidence>
<name>A0A8S9IB56_BRACR</name>
<dbReference type="PANTHER" id="PTHR13148:SF13">
    <property type="entry name" value="POST-GPI ATTACHMENT TO PROTEINS FACTOR 3"/>
    <property type="match status" value="1"/>
</dbReference>
<feature type="transmembrane region" description="Helical" evidence="1">
    <location>
        <begin position="98"/>
        <end position="119"/>
    </location>
</feature>
<keyword evidence="1" id="KW-1133">Transmembrane helix</keyword>
<keyword evidence="1" id="KW-0472">Membrane</keyword>
<dbReference type="InterPro" id="IPR008979">
    <property type="entry name" value="Galactose-bd-like_sf"/>
</dbReference>
<feature type="transmembrane region" description="Helical" evidence="1">
    <location>
        <begin position="475"/>
        <end position="491"/>
    </location>
</feature>
<dbReference type="EMBL" id="QGKW02001911">
    <property type="protein sequence ID" value="KAF2567111.1"/>
    <property type="molecule type" value="Genomic_DNA"/>
</dbReference>
<dbReference type="SUPFAM" id="SSF49785">
    <property type="entry name" value="Galactose-binding domain-like"/>
    <property type="match status" value="1"/>
</dbReference>
<dbReference type="AlphaFoldDB" id="A0A8S9IB56"/>
<reference evidence="2" key="1">
    <citation type="submission" date="2019-12" db="EMBL/GenBank/DDBJ databases">
        <title>Genome sequencing and annotation of Brassica cretica.</title>
        <authorList>
            <person name="Studholme D.J."/>
            <person name="Sarris P.F."/>
        </authorList>
    </citation>
    <scope>NUCLEOTIDE SEQUENCE</scope>
    <source>
        <strain evidence="2">PFS-001/15</strain>
        <tissue evidence="2">Leaf</tissue>
    </source>
</reference>
<evidence type="ECO:0000256" key="1">
    <source>
        <dbReference type="SAM" id="Phobius"/>
    </source>
</evidence>
<dbReference type="GO" id="GO:0005789">
    <property type="term" value="C:endoplasmic reticulum membrane"/>
    <property type="evidence" value="ECO:0007669"/>
    <property type="project" value="TreeGrafter"/>
</dbReference>
<proteinExistence type="predicted"/>
<feature type="transmembrane region" description="Helical" evidence="1">
    <location>
        <begin position="301"/>
        <end position="322"/>
    </location>
</feature>
<keyword evidence="1" id="KW-0812">Transmembrane</keyword>